<sequence length="236" mass="25571">MRVQSRQHLHQLTFLPDFFPVNCYLVEEEGELTLVDAALPSSVKGIISTATRIGKPITRIVLTHAHNDHVGSLDALKQHFPEVPVYISRRDARLLAGDVSLDPAEPNVPVRGGIPSKLHTRPDILLEEGDLVGSLQSVSSPGHTPGSMAFMDTRTGALLAGDAFVTRGRVAVAGRVVPLFPFPALATWHKETAWHSARKLQEMKPSLLAVGHGPMIDAPQAAIQEAVEDFGRRLGI</sequence>
<dbReference type="Pfam" id="PF00753">
    <property type="entry name" value="Lactamase_B"/>
    <property type="match status" value="1"/>
</dbReference>
<feature type="domain" description="Metallo-beta-lactamase" evidence="4">
    <location>
        <begin position="20"/>
        <end position="212"/>
    </location>
</feature>
<reference evidence="5 6" key="1">
    <citation type="submission" date="2024-09" db="EMBL/GenBank/DDBJ databases">
        <title>Paenibacillus zeirhizospherea sp. nov., isolated from surface of the maize (Zea mays) roots in a horticulture field, Hungary.</title>
        <authorList>
            <person name="Marton D."/>
            <person name="Farkas M."/>
            <person name="Bedics A."/>
            <person name="Toth E."/>
            <person name="Tancsics A."/>
            <person name="Boka K."/>
            <person name="Maroti G."/>
            <person name="Kriszt B."/>
            <person name="Cserhati M."/>
        </authorList>
    </citation>
    <scope>NUCLEOTIDE SEQUENCE [LARGE SCALE GENOMIC DNA]</scope>
    <source>
        <strain evidence="5 6">KCTC 33519</strain>
    </source>
</reference>
<proteinExistence type="predicted"/>
<dbReference type="SMART" id="SM00849">
    <property type="entry name" value="Lactamase_B"/>
    <property type="match status" value="1"/>
</dbReference>
<comment type="caution">
    <text evidence="5">The sequence shown here is derived from an EMBL/GenBank/DDBJ whole genome shotgun (WGS) entry which is preliminary data.</text>
</comment>
<dbReference type="InterPro" id="IPR001279">
    <property type="entry name" value="Metallo-B-lactamas"/>
</dbReference>
<evidence type="ECO:0000259" key="4">
    <source>
        <dbReference type="SMART" id="SM00849"/>
    </source>
</evidence>
<evidence type="ECO:0000313" key="5">
    <source>
        <dbReference type="EMBL" id="MFB5268759.1"/>
    </source>
</evidence>
<dbReference type="PANTHER" id="PTHR42951">
    <property type="entry name" value="METALLO-BETA-LACTAMASE DOMAIN-CONTAINING"/>
    <property type="match status" value="1"/>
</dbReference>
<evidence type="ECO:0000256" key="3">
    <source>
        <dbReference type="ARBA" id="ARBA00048505"/>
    </source>
</evidence>
<evidence type="ECO:0000256" key="2">
    <source>
        <dbReference type="ARBA" id="ARBA00034301"/>
    </source>
</evidence>
<accession>A0ABV5AXY8</accession>
<evidence type="ECO:0000256" key="1">
    <source>
        <dbReference type="ARBA" id="ARBA00034221"/>
    </source>
</evidence>
<dbReference type="RefSeq" id="WP_375357031.1">
    <property type="nucleotide sequence ID" value="NZ_JBHHMI010000019.1"/>
</dbReference>
<comment type="catalytic activity">
    <reaction evidence="1">
        <text>3',5'-cyclic CMP + H2O = CMP + H(+)</text>
        <dbReference type="Rhea" id="RHEA:72675"/>
        <dbReference type="ChEBI" id="CHEBI:15377"/>
        <dbReference type="ChEBI" id="CHEBI:15378"/>
        <dbReference type="ChEBI" id="CHEBI:58003"/>
        <dbReference type="ChEBI" id="CHEBI:60377"/>
    </reaction>
    <physiologicalReaction direction="left-to-right" evidence="1">
        <dbReference type="Rhea" id="RHEA:72676"/>
    </physiologicalReaction>
</comment>
<dbReference type="Gene3D" id="3.60.15.10">
    <property type="entry name" value="Ribonuclease Z/Hydroxyacylglutathione hydrolase-like"/>
    <property type="match status" value="1"/>
</dbReference>
<comment type="function">
    <text evidence="2">Counteracts the endogenous Pycsar antiviral defense system. Phosphodiesterase that enables metal-dependent hydrolysis of host cyclic nucleotide Pycsar defense signals such as cCMP and cUMP.</text>
</comment>
<protein>
    <submittedName>
        <fullName evidence="5">MBL fold metallo-hydrolase</fullName>
    </submittedName>
</protein>
<keyword evidence="6" id="KW-1185">Reference proteome</keyword>
<dbReference type="InterPro" id="IPR050855">
    <property type="entry name" value="NDM-1-like"/>
</dbReference>
<dbReference type="EMBL" id="JBHHMI010000019">
    <property type="protein sequence ID" value="MFB5268759.1"/>
    <property type="molecule type" value="Genomic_DNA"/>
</dbReference>
<dbReference type="PANTHER" id="PTHR42951:SF9">
    <property type="entry name" value="METAL-DEPENDENT HYDROLASE"/>
    <property type="match status" value="1"/>
</dbReference>
<comment type="catalytic activity">
    <reaction evidence="3">
        <text>3',5'-cyclic UMP + H2O = UMP + H(+)</text>
        <dbReference type="Rhea" id="RHEA:70575"/>
        <dbReference type="ChEBI" id="CHEBI:15377"/>
        <dbReference type="ChEBI" id="CHEBI:15378"/>
        <dbReference type="ChEBI" id="CHEBI:57865"/>
        <dbReference type="ChEBI" id="CHEBI:184387"/>
    </reaction>
    <physiologicalReaction direction="left-to-right" evidence="3">
        <dbReference type="Rhea" id="RHEA:70576"/>
    </physiologicalReaction>
</comment>
<evidence type="ECO:0000313" key="6">
    <source>
        <dbReference type="Proteomes" id="UP001580346"/>
    </source>
</evidence>
<dbReference type="CDD" id="cd07721">
    <property type="entry name" value="yflN-like_MBL-fold"/>
    <property type="match status" value="1"/>
</dbReference>
<dbReference type="SUPFAM" id="SSF56281">
    <property type="entry name" value="Metallo-hydrolase/oxidoreductase"/>
    <property type="match status" value="1"/>
</dbReference>
<gene>
    <name evidence="5" type="ORF">ACE41H_18510</name>
</gene>
<dbReference type="Proteomes" id="UP001580346">
    <property type="component" value="Unassembled WGS sequence"/>
</dbReference>
<dbReference type="InterPro" id="IPR036866">
    <property type="entry name" value="RibonucZ/Hydroxyglut_hydro"/>
</dbReference>
<organism evidence="5 6">
    <name type="scientific">Paenibacillus enshidis</name>
    <dbReference type="NCBI Taxonomy" id="1458439"/>
    <lineage>
        <taxon>Bacteria</taxon>
        <taxon>Bacillati</taxon>
        <taxon>Bacillota</taxon>
        <taxon>Bacilli</taxon>
        <taxon>Bacillales</taxon>
        <taxon>Paenibacillaceae</taxon>
        <taxon>Paenibacillus</taxon>
    </lineage>
</organism>
<name>A0ABV5AXY8_9BACL</name>